<evidence type="ECO:0000256" key="1">
    <source>
        <dbReference type="ARBA" id="ARBA00022729"/>
    </source>
</evidence>
<dbReference type="Pfam" id="PF02638">
    <property type="entry name" value="GHL10"/>
    <property type="match status" value="1"/>
</dbReference>
<sequence>MKRLFLLCLAAALAAVACAKRQQEPKPLYMWFDCEANYARLSHPDSIRHYVSRLHDMGFTDLVVDVKSIMGETLYKSDIAPYMGEWEGVTRPEDYDMLGHFIEEGHKRGMRVHGSLNVFAGGHNYFDRGIIYGEHADWQSQVYTEGRIVPISRIKSNYNGMLNPANPEVREYELAILREFAEKYPDADGIIFDRVRFDNITSDFSQLSKEAFEAYTGEPVADFPGDILRWSQDAEGTWSWSQGPLFRKWIEWRASVIKQFVVEARRQLKAINPRLLIGDYTGAWYPTYYYVGVNWASERFDPAQYFDWATPEYKRTGYAELLDIYMTGLYYTLVTKAEVDEANEAVGQRTEAGMTDEQSYWYCIEGGAEWAKKITAGAVPVTGSIYVDQYGDDAERFTRAVAQALRDTDGLMLFDIVHIIDRGWWSELEAGIAAGDPSRND</sequence>
<dbReference type="PROSITE" id="PS51257">
    <property type="entry name" value="PROKAR_LIPOPROTEIN"/>
    <property type="match status" value="1"/>
</dbReference>
<keyword evidence="1 2" id="KW-0732">Signal</keyword>
<dbReference type="InterPro" id="IPR003790">
    <property type="entry name" value="GHL10"/>
</dbReference>
<feature type="signal peptide" evidence="2">
    <location>
        <begin position="1"/>
        <end position="19"/>
    </location>
</feature>
<evidence type="ECO:0000259" key="3">
    <source>
        <dbReference type="Pfam" id="PF02638"/>
    </source>
</evidence>
<evidence type="ECO:0000259" key="4">
    <source>
        <dbReference type="Pfam" id="PF16373"/>
    </source>
</evidence>
<organism evidence="5 6">
    <name type="scientific">Alistipes dispar</name>
    <dbReference type="NCBI Taxonomy" id="2585119"/>
    <lineage>
        <taxon>Bacteria</taxon>
        <taxon>Pseudomonadati</taxon>
        <taxon>Bacteroidota</taxon>
        <taxon>Bacteroidia</taxon>
        <taxon>Bacteroidales</taxon>
        <taxon>Rikenellaceae</taxon>
        <taxon>Alistipes</taxon>
    </lineage>
</organism>
<gene>
    <name evidence="5" type="ORF">A5CPEGH6_15570</name>
</gene>
<keyword evidence="6" id="KW-1185">Reference proteome</keyword>
<dbReference type="InterPro" id="IPR032280">
    <property type="entry name" value="DUF4985"/>
</dbReference>
<feature type="domain" description="DUF4985" evidence="4">
    <location>
        <begin position="304"/>
        <end position="429"/>
    </location>
</feature>
<evidence type="ECO:0000256" key="2">
    <source>
        <dbReference type="SAM" id="SignalP"/>
    </source>
</evidence>
<proteinExistence type="predicted"/>
<name>A0A4Y1X363_9BACT</name>
<accession>A0A4Y1X363</accession>
<dbReference type="Pfam" id="PF16373">
    <property type="entry name" value="DUF4985"/>
    <property type="match status" value="1"/>
</dbReference>
<dbReference type="EMBL" id="AP019736">
    <property type="protein sequence ID" value="BBL06919.1"/>
    <property type="molecule type" value="Genomic_DNA"/>
</dbReference>
<dbReference type="GeneID" id="98673533"/>
<evidence type="ECO:0000313" key="6">
    <source>
        <dbReference type="Proteomes" id="UP000319374"/>
    </source>
</evidence>
<dbReference type="InterPro" id="IPR052177">
    <property type="entry name" value="Divisome_Glycosyl_Hydrolase"/>
</dbReference>
<dbReference type="SUPFAM" id="SSF51445">
    <property type="entry name" value="(Trans)glycosidases"/>
    <property type="match status" value="1"/>
</dbReference>
<evidence type="ECO:0000313" key="5">
    <source>
        <dbReference type="EMBL" id="BBL06919.1"/>
    </source>
</evidence>
<evidence type="ECO:0008006" key="7">
    <source>
        <dbReference type="Google" id="ProtNLM"/>
    </source>
</evidence>
<dbReference type="AlphaFoldDB" id="A0A4Y1X363"/>
<dbReference type="InterPro" id="IPR017853">
    <property type="entry name" value="GH"/>
</dbReference>
<dbReference type="KEGG" id="ada:A5CPEGH6_15570"/>
<protein>
    <recommendedName>
        <fullName evidence="7">S-layer protein</fullName>
    </recommendedName>
</protein>
<feature type="chain" id="PRO_5021327126" description="S-layer protein" evidence="2">
    <location>
        <begin position="20"/>
        <end position="441"/>
    </location>
</feature>
<dbReference type="RefSeq" id="WP_141428805.1">
    <property type="nucleotide sequence ID" value="NZ_AP019736.1"/>
</dbReference>
<dbReference type="PANTHER" id="PTHR43405">
    <property type="entry name" value="GLYCOSYL HYDROLASE DIGH"/>
    <property type="match status" value="1"/>
</dbReference>
<reference evidence="6" key="1">
    <citation type="submission" date="2019-06" db="EMBL/GenBank/DDBJ databases">
        <title>Alistipes onderdonkii subsp. vulgaris subsp. nov., Alistipes dispar sp. nov. and Alistipes communis sp. nov., isolated from human faeces, and creation of Alistipes onderdonkii subsp. onderdonkii subsp. nov.</title>
        <authorList>
            <person name="Sakamoto M."/>
            <person name="Ikeyama N."/>
            <person name="Ogata Y."/>
            <person name="Suda W."/>
            <person name="Iino T."/>
            <person name="Hattori M."/>
            <person name="Ohkuma M."/>
        </authorList>
    </citation>
    <scope>NUCLEOTIDE SEQUENCE [LARGE SCALE GENOMIC DNA]</scope>
    <source>
        <strain evidence="6">5CPEGH6</strain>
    </source>
</reference>
<feature type="domain" description="Glycosyl hydrolase-like 10" evidence="3">
    <location>
        <begin position="44"/>
        <end position="278"/>
    </location>
</feature>
<dbReference type="OrthoDB" id="9773203at2"/>
<dbReference type="Proteomes" id="UP000319374">
    <property type="component" value="Chromosome"/>
</dbReference>
<dbReference type="PANTHER" id="PTHR43405:SF1">
    <property type="entry name" value="GLYCOSYL HYDROLASE DIGH"/>
    <property type="match status" value="1"/>
</dbReference>
<dbReference type="Gene3D" id="3.20.20.80">
    <property type="entry name" value="Glycosidases"/>
    <property type="match status" value="1"/>
</dbReference>